<dbReference type="GO" id="GO:0015074">
    <property type="term" value="P:DNA integration"/>
    <property type="evidence" value="ECO:0007669"/>
    <property type="project" value="UniProtKB-KW"/>
</dbReference>
<dbReference type="Gene3D" id="1.10.150.130">
    <property type="match status" value="1"/>
</dbReference>
<dbReference type="OrthoDB" id="662444at2"/>
<dbReference type="InterPro" id="IPR013762">
    <property type="entry name" value="Integrase-like_cat_sf"/>
</dbReference>
<dbReference type="PROSITE" id="PS51900">
    <property type="entry name" value="CB"/>
    <property type="match status" value="1"/>
</dbReference>
<dbReference type="GO" id="GO:0003677">
    <property type="term" value="F:DNA binding"/>
    <property type="evidence" value="ECO:0007669"/>
    <property type="project" value="UniProtKB-UniRule"/>
</dbReference>
<dbReference type="InterPro" id="IPR011010">
    <property type="entry name" value="DNA_brk_join_enz"/>
</dbReference>
<dbReference type="NCBIfam" id="NF002331">
    <property type="entry name" value="PRK01287.1"/>
    <property type="match status" value="1"/>
</dbReference>
<dbReference type="InterPro" id="IPR050090">
    <property type="entry name" value="Tyrosine_recombinase_XerCD"/>
</dbReference>
<keyword evidence="10" id="KW-1185">Reference proteome</keyword>
<keyword evidence="3 5" id="KW-0238">DNA-binding</keyword>
<evidence type="ECO:0000256" key="3">
    <source>
        <dbReference type="ARBA" id="ARBA00023125"/>
    </source>
</evidence>
<feature type="domain" description="Core-binding (CB)" evidence="8">
    <location>
        <begin position="1"/>
        <end position="86"/>
    </location>
</feature>
<dbReference type="Proteomes" id="UP000295727">
    <property type="component" value="Chromosome 2"/>
</dbReference>
<sequence>MKRHLEWLLTRNYSVESIRLKEGYLRQFIQWCDERGVGRPQEVTRAVLERYQRHLYLYRKKDGQPLSGYAQHQRLTPIRVWFRWLVRQHRILSNPAADLEMPRIEQRLPRHILSVPEAEQILAVPDVTSAMGLRDRAILETLYSTGIRRLELVSLEVHDIDHERGTLMVREGKGKRDRMVPVGDRALAWIRKYLDEVRPQLMLGDDNPALFLSIQGEAIGATPLGHLVREYIRRSGLQKSGACHLFRHTMATLMLENGADVRFVQAMLGHADLKTTQVYTHVAIRALKEIHTATHPARLERAGETTEQKVTRLRQHEYIESSRRLFGMAESRKPSVTDAPDDTAVDGDAPCLNSSVPVGPKEK</sequence>
<evidence type="ECO:0000256" key="4">
    <source>
        <dbReference type="ARBA" id="ARBA00023172"/>
    </source>
</evidence>
<evidence type="ECO:0000313" key="10">
    <source>
        <dbReference type="Proteomes" id="UP000295727"/>
    </source>
</evidence>
<dbReference type="InterPro" id="IPR010998">
    <property type="entry name" value="Integrase_recombinase_N"/>
</dbReference>
<gene>
    <name evidence="9" type="primary">xerC</name>
    <name evidence="9" type="ORF">E1956_25570</name>
</gene>
<feature type="domain" description="Tyr recombinase" evidence="7">
    <location>
        <begin position="108"/>
        <end position="292"/>
    </location>
</feature>
<dbReference type="GO" id="GO:0006310">
    <property type="term" value="P:DNA recombination"/>
    <property type="evidence" value="ECO:0007669"/>
    <property type="project" value="UniProtKB-KW"/>
</dbReference>
<dbReference type="InterPro" id="IPR002104">
    <property type="entry name" value="Integrase_catalytic"/>
</dbReference>
<dbReference type="AlphaFoldDB" id="A0A4P7CZZ7"/>
<keyword evidence="1" id="KW-0159">Chromosome partition</keyword>
<dbReference type="SUPFAM" id="SSF56349">
    <property type="entry name" value="DNA breaking-rejoining enzymes"/>
    <property type="match status" value="1"/>
</dbReference>
<dbReference type="Gene3D" id="1.10.443.10">
    <property type="entry name" value="Intergrase catalytic core"/>
    <property type="match status" value="1"/>
</dbReference>
<dbReference type="PANTHER" id="PTHR30349">
    <property type="entry name" value="PHAGE INTEGRASE-RELATED"/>
    <property type="match status" value="1"/>
</dbReference>
<reference evidence="9 10" key="1">
    <citation type="submission" date="2019-03" db="EMBL/GenBank/DDBJ databases">
        <title>Paraburkholderia sp. 7MH5, isolated from subtropical forest soil.</title>
        <authorList>
            <person name="Gao Z.-H."/>
            <person name="Qiu L.-H."/>
        </authorList>
    </citation>
    <scope>NUCLEOTIDE SEQUENCE [LARGE SCALE GENOMIC DNA]</scope>
    <source>
        <strain evidence="9 10">7MH5</strain>
    </source>
</reference>
<dbReference type="Pfam" id="PF00589">
    <property type="entry name" value="Phage_integrase"/>
    <property type="match status" value="1"/>
</dbReference>
<feature type="region of interest" description="Disordered" evidence="6">
    <location>
        <begin position="329"/>
        <end position="363"/>
    </location>
</feature>
<dbReference type="KEGG" id="ppai:E1956_25570"/>
<keyword evidence="4" id="KW-0233">DNA recombination</keyword>
<dbReference type="PROSITE" id="PS51898">
    <property type="entry name" value="TYR_RECOMBINASE"/>
    <property type="match status" value="1"/>
</dbReference>
<proteinExistence type="predicted"/>
<keyword evidence="2" id="KW-0229">DNA integration</keyword>
<dbReference type="InterPro" id="IPR044068">
    <property type="entry name" value="CB"/>
</dbReference>
<name>A0A4P7CZZ7_9BURK</name>
<evidence type="ECO:0000313" key="9">
    <source>
        <dbReference type="EMBL" id="QBR00417.1"/>
    </source>
</evidence>
<accession>A0A4P7CZZ7</accession>
<evidence type="ECO:0000259" key="8">
    <source>
        <dbReference type="PROSITE" id="PS51900"/>
    </source>
</evidence>
<evidence type="ECO:0000256" key="5">
    <source>
        <dbReference type="PROSITE-ProRule" id="PRU01248"/>
    </source>
</evidence>
<dbReference type="GO" id="GO:0007059">
    <property type="term" value="P:chromosome segregation"/>
    <property type="evidence" value="ECO:0007669"/>
    <property type="project" value="UniProtKB-KW"/>
</dbReference>
<evidence type="ECO:0000256" key="6">
    <source>
        <dbReference type="SAM" id="MobiDB-lite"/>
    </source>
</evidence>
<protein>
    <submittedName>
        <fullName evidence="9">Site-specific tyrosine recombinase XerC</fullName>
    </submittedName>
</protein>
<evidence type="ECO:0000256" key="1">
    <source>
        <dbReference type="ARBA" id="ARBA00022829"/>
    </source>
</evidence>
<dbReference type="PANTHER" id="PTHR30349:SF81">
    <property type="entry name" value="TYROSINE RECOMBINASE XERC"/>
    <property type="match status" value="1"/>
</dbReference>
<evidence type="ECO:0000259" key="7">
    <source>
        <dbReference type="PROSITE" id="PS51898"/>
    </source>
</evidence>
<evidence type="ECO:0000256" key="2">
    <source>
        <dbReference type="ARBA" id="ARBA00022908"/>
    </source>
</evidence>
<organism evidence="9 10">
    <name type="scientific">Paraburkholderia pallida</name>
    <dbReference type="NCBI Taxonomy" id="2547399"/>
    <lineage>
        <taxon>Bacteria</taxon>
        <taxon>Pseudomonadati</taxon>
        <taxon>Pseudomonadota</taxon>
        <taxon>Betaproteobacteria</taxon>
        <taxon>Burkholderiales</taxon>
        <taxon>Burkholderiaceae</taxon>
        <taxon>Paraburkholderia</taxon>
    </lineage>
</organism>
<dbReference type="EMBL" id="CP038149">
    <property type="protein sequence ID" value="QBR00417.1"/>
    <property type="molecule type" value="Genomic_DNA"/>
</dbReference>